<comment type="caution">
    <text evidence="2">The sequence shown here is derived from an EMBL/GenBank/DDBJ whole genome shotgun (WGS) entry which is preliminary data.</text>
</comment>
<dbReference type="Pfam" id="PF20539">
    <property type="entry name" value="DUF6754"/>
    <property type="match status" value="1"/>
</dbReference>
<dbReference type="AlphaFoldDB" id="X0T258"/>
<evidence type="ECO:0000259" key="1">
    <source>
        <dbReference type="Pfam" id="PF20539"/>
    </source>
</evidence>
<protein>
    <recommendedName>
        <fullName evidence="1">DUF6754 domain-containing protein</fullName>
    </recommendedName>
</protein>
<evidence type="ECO:0000313" key="2">
    <source>
        <dbReference type="EMBL" id="GAF87543.1"/>
    </source>
</evidence>
<feature type="non-terminal residue" evidence="2">
    <location>
        <position position="176"/>
    </location>
</feature>
<accession>X0T258</accession>
<organism evidence="2">
    <name type="scientific">marine sediment metagenome</name>
    <dbReference type="NCBI Taxonomy" id="412755"/>
    <lineage>
        <taxon>unclassified sequences</taxon>
        <taxon>metagenomes</taxon>
        <taxon>ecological metagenomes</taxon>
    </lineage>
</organism>
<name>X0T258_9ZZZZ</name>
<dbReference type="InterPro" id="IPR046642">
    <property type="entry name" value="DUF6754"/>
</dbReference>
<sequence length="176" mass="18314">MLGSIDIVGLVVLLLFLGLLLGFAAVGRNWPTVFRPVPGFEELGTAIERAVEAGERVHLSLGTGSVIGSDSAPALAGLAMLSRVASVTTMSDKPVVVTAGDGAMTMLAQETLRSAYQQAKVSERYRRTSGRMLGPTPLSYVASLPILIASEDVSVHILVGSFGAEGALAADFGERQ</sequence>
<dbReference type="EMBL" id="BARS01012520">
    <property type="protein sequence ID" value="GAF87543.1"/>
    <property type="molecule type" value="Genomic_DNA"/>
</dbReference>
<gene>
    <name evidence="2" type="ORF">S01H1_22257</name>
</gene>
<reference evidence="2" key="1">
    <citation type="journal article" date="2014" name="Front. Microbiol.">
        <title>High frequency of phylogenetically diverse reductive dehalogenase-homologous genes in deep subseafloor sedimentary metagenomes.</title>
        <authorList>
            <person name="Kawai M."/>
            <person name="Futagami T."/>
            <person name="Toyoda A."/>
            <person name="Takaki Y."/>
            <person name="Nishi S."/>
            <person name="Hori S."/>
            <person name="Arai W."/>
            <person name="Tsubouchi T."/>
            <person name="Morono Y."/>
            <person name="Uchiyama I."/>
            <person name="Ito T."/>
            <person name="Fujiyama A."/>
            <person name="Inagaki F."/>
            <person name="Takami H."/>
        </authorList>
    </citation>
    <scope>NUCLEOTIDE SEQUENCE</scope>
    <source>
        <strain evidence="2">Expedition CK06-06</strain>
    </source>
</reference>
<feature type="domain" description="DUF6754" evidence="1">
    <location>
        <begin position="10"/>
        <end position="174"/>
    </location>
</feature>
<proteinExistence type="predicted"/>